<dbReference type="GeneTree" id="ENSGT00940000175310"/>
<dbReference type="Proteomes" id="UP000242638">
    <property type="component" value="Unassembled WGS sequence"/>
</dbReference>
<dbReference type="STRING" id="8081.ENSPREP00000025413"/>
<dbReference type="Bgee" id="ENSPREG00000017168">
    <property type="expression patterns" value="Expressed in caudal fin"/>
</dbReference>
<organism evidence="1 2">
    <name type="scientific">Poecilia reticulata</name>
    <name type="common">Guppy</name>
    <name type="synonym">Acanthophacelus reticulatus</name>
    <dbReference type="NCBI Taxonomy" id="8081"/>
    <lineage>
        <taxon>Eukaryota</taxon>
        <taxon>Metazoa</taxon>
        <taxon>Chordata</taxon>
        <taxon>Craniata</taxon>
        <taxon>Vertebrata</taxon>
        <taxon>Euteleostomi</taxon>
        <taxon>Actinopterygii</taxon>
        <taxon>Neopterygii</taxon>
        <taxon>Teleostei</taxon>
        <taxon>Neoteleostei</taxon>
        <taxon>Acanthomorphata</taxon>
        <taxon>Ovalentaria</taxon>
        <taxon>Atherinomorphae</taxon>
        <taxon>Cyprinodontiformes</taxon>
        <taxon>Poeciliidae</taxon>
        <taxon>Poeciliinae</taxon>
        <taxon>Poecilia</taxon>
    </lineage>
</organism>
<dbReference type="Ensembl" id="ENSPRET00000025668.1">
    <property type="protein sequence ID" value="ENSPREP00000025413.1"/>
    <property type="gene ID" value="ENSPREG00000017168.1"/>
</dbReference>
<keyword evidence="2" id="KW-1185">Reference proteome</keyword>
<name>A0A3P9PUX0_POERE</name>
<sequence>MAAPAVVRSSGPPLCPSFAEVCSFLERYGAALDLPELTFPQMERYLRDTTAGERSVAVGRKKWWEAATLEGEGASTTTGTFIIVMLCDSVEKCGIVSEPDRAASPLDL</sequence>
<evidence type="ECO:0000313" key="1">
    <source>
        <dbReference type="Ensembl" id="ENSPREP00000025413.1"/>
    </source>
</evidence>
<reference evidence="2" key="1">
    <citation type="submission" date="2013-11" db="EMBL/GenBank/DDBJ databases">
        <title>The genomic landscape of the Guanapo guppy.</title>
        <authorList>
            <person name="Kuenstner A."/>
            <person name="Dreyer C."/>
        </authorList>
    </citation>
    <scope>NUCLEOTIDE SEQUENCE</scope>
    <source>
        <strain evidence="2">Guanapo</strain>
    </source>
</reference>
<proteinExistence type="predicted"/>
<accession>A0A3P9PUX0</accession>
<evidence type="ECO:0000313" key="2">
    <source>
        <dbReference type="Proteomes" id="UP000242638"/>
    </source>
</evidence>
<dbReference type="AlphaFoldDB" id="A0A3P9PUX0"/>
<protein>
    <submittedName>
        <fullName evidence="1">Uncharacterized protein</fullName>
    </submittedName>
</protein>
<reference evidence="1" key="2">
    <citation type="submission" date="2025-08" db="UniProtKB">
        <authorList>
            <consortium name="Ensembl"/>
        </authorList>
    </citation>
    <scope>IDENTIFICATION</scope>
    <source>
        <strain evidence="1">Guanapo</strain>
    </source>
</reference>
<reference evidence="1" key="3">
    <citation type="submission" date="2025-09" db="UniProtKB">
        <authorList>
            <consortium name="Ensembl"/>
        </authorList>
    </citation>
    <scope>IDENTIFICATION</scope>
    <source>
        <strain evidence="1">Guanapo</strain>
    </source>
</reference>